<dbReference type="OrthoDB" id="6169441at2"/>
<keyword evidence="3" id="KW-1185">Reference proteome</keyword>
<keyword evidence="1" id="KW-0472">Membrane</keyword>
<accession>A0A2T0V4T9</accession>
<name>A0A2T0V4T9_9GAMM</name>
<dbReference type="Pfam" id="PF07332">
    <property type="entry name" value="Phage_holin_3_6"/>
    <property type="match status" value="1"/>
</dbReference>
<feature type="transmembrane region" description="Helical" evidence="1">
    <location>
        <begin position="93"/>
        <end position="111"/>
    </location>
</feature>
<comment type="caution">
    <text evidence="2">The sequence shown here is derived from an EMBL/GenBank/DDBJ whole genome shotgun (WGS) entry which is preliminary data.</text>
</comment>
<keyword evidence="1" id="KW-0812">Transmembrane</keyword>
<feature type="transmembrane region" description="Helical" evidence="1">
    <location>
        <begin position="53"/>
        <end position="81"/>
    </location>
</feature>
<dbReference type="Proteomes" id="UP000237647">
    <property type="component" value="Unassembled WGS sequence"/>
</dbReference>
<reference evidence="2 3" key="1">
    <citation type="submission" date="2018-03" db="EMBL/GenBank/DDBJ databases">
        <title>Genomic Encyclopedia of Type Strains, Phase III (KMG-III): the genomes of soil and plant-associated and newly described type strains.</title>
        <authorList>
            <person name="Whitman W."/>
        </authorList>
    </citation>
    <scope>NUCLEOTIDE SEQUENCE [LARGE SCALE GENOMIC DNA]</scope>
    <source>
        <strain evidence="2 3">CGMCC 1.12152</strain>
    </source>
</reference>
<dbReference type="EMBL" id="PVTK01000003">
    <property type="protein sequence ID" value="PRY65181.1"/>
    <property type="molecule type" value="Genomic_DNA"/>
</dbReference>
<keyword evidence="1" id="KW-1133">Transmembrane helix</keyword>
<evidence type="ECO:0000256" key="1">
    <source>
        <dbReference type="SAM" id="Phobius"/>
    </source>
</evidence>
<gene>
    <name evidence="2" type="ORF">B0H98_103124</name>
</gene>
<organism evidence="2 3">
    <name type="scientific">Vreelandella songnenensis</name>
    <dbReference type="NCBI Taxonomy" id="1176243"/>
    <lineage>
        <taxon>Bacteria</taxon>
        <taxon>Pseudomonadati</taxon>
        <taxon>Pseudomonadota</taxon>
        <taxon>Gammaproteobacteria</taxon>
        <taxon>Oceanospirillales</taxon>
        <taxon>Halomonadaceae</taxon>
        <taxon>Vreelandella</taxon>
    </lineage>
</organism>
<dbReference type="InterPro" id="IPR009937">
    <property type="entry name" value="Phage_holin_3_6"/>
</dbReference>
<proteinExistence type="predicted"/>
<protein>
    <submittedName>
        <fullName evidence="2">Putative superfamily III holin-X</fullName>
    </submittedName>
</protein>
<evidence type="ECO:0000313" key="3">
    <source>
        <dbReference type="Proteomes" id="UP000237647"/>
    </source>
</evidence>
<evidence type="ECO:0000313" key="2">
    <source>
        <dbReference type="EMBL" id="PRY65181.1"/>
    </source>
</evidence>
<dbReference type="RefSeq" id="WP_106374365.1">
    <property type="nucleotide sequence ID" value="NZ_PVTK01000003.1"/>
</dbReference>
<sequence>MDSDHKTTPSQPASPQGASVGSLLSTVMQEITSLVRNEAELAKTEMSEKTHQAMMALAGIAVAGAVLLGGFFTLLAALVFMLNEVLPPDMTPWLSAIIVGVIVSVIGIVMLKAGLAKLQARNLVPNRTLNSLNTDKELAREHQHNVKEELK</sequence>
<dbReference type="AlphaFoldDB" id="A0A2T0V4T9"/>